<evidence type="ECO:0000313" key="3">
    <source>
        <dbReference type="Proteomes" id="UP000825935"/>
    </source>
</evidence>
<comment type="caution">
    <text evidence="2">The sequence shown here is derived from an EMBL/GenBank/DDBJ whole genome shotgun (WGS) entry which is preliminary data.</text>
</comment>
<name>A0A8T2UZB7_CERRI</name>
<proteinExistence type="predicted"/>
<evidence type="ECO:0000313" key="2">
    <source>
        <dbReference type="EMBL" id="KAH7438875.1"/>
    </source>
</evidence>
<dbReference type="OrthoDB" id="1993266at2759"/>
<dbReference type="AlphaFoldDB" id="A0A8T2UZB7"/>
<sequence length="650" mass="71066">MAEVNDYAAIAELSPAAVAARRVSSETPTAKLGCTSPSRIFPAKPEMHRSSLVSEQPSPTSWVSDKGCALTPAHYTTFDYGFYPRKTLHRSGFISEEQGSCSPFASEEANRMPHTLPNVSNPATCNPFLHYEDLVGRFSPSAKQHVNSSCLEEAAERNSHVAPLQQSKPSISAVDCNRSECVFEPTFSGGRASPLNSDYAAMAPGCHTTGLDGRFPRNIDGHCWISERPHAHSMRALCEENAALRRALFSMRGGSFLYGCNADSSMPLRDHVQFSTEDRCVTSDAAEGRTVSMRERGRWAAPPVVNDGSYPVWVGTPRRLWGAVPGDGTARYSPAHRTIRRSSAVRSSYPEHDQSAWRWGDASVPPLHGDEHPVFCGREGYHAVCSLSGTCRSANKQPRSRNDDLMVEQHMCTCITAPSHNLCARNQHTRTSLKQLLSHRTCAAEEHSSTLINESRKSRRTEGQCYRSLFNSRRASRGRVNGDDKVEEGMASSQFLSNGEESGTLRLHGSPDQESLSCAMCGARLYPGHADSRGCRRMDMEVPRGGGLPLQLCPACHPHASASLPSTYKSPGAPPLSTPRVRQHVSSAVHMACRPVSDATTGSRSPNASTPSFRTPLKNQSRNSKAKRINSNGNSNRILHLCRQFMGLHP</sequence>
<organism evidence="2 3">
    <name type="scientific">Ceratopteris richardii</name>
    <name type="common">Triangle waterfern</name>
    <dbReference type="NCBI Taxonomy" id="49495"/>
    <lineage>
        <taxon>Eukaryota</taxon>
        <taxon>Viridiplantae</taxon>
        <taxon>Streptophyta</taxon>
        <taxon>Embryophyta</taxon>
        <taxon>Tracheophyta</taxon>
        <taxon>Polypodiopsida</taxon>
        <taxon>Polypodiidae</taxon>
        <taxon>Polypodiales</taxon>
        <taxon>Pteridineae</taxon>
        <taxon>Pteridaceae</taxon>
        <taxon>Parkerioideae</taxon>
        <taxon>Ceratopteris</taxon>
    </lineage>
</organism>
<feature type="region of interest" description="Disordered" evidence="1">
    <location>
        <begin position="596"/>
        <end position="635"/>
    </location>
</feature>
<dbReference type="Proteomes" id="UP000825935">
    <property type="component" value="Chromosome 4"/>
</dbReference>
<keyword evidence="3" id="KW-1185">Reference proteome</keyword>
<protein>
    <submittedName>
        <fullName evidence="2">Uncharacterized protein</fullName>
    </submittedName>
</protein>
<evidence type="ECO:0000256" key="1">
    <source>
        <dbReference type="SAM" id="MobiDB-lite"/>
    </source>
</evidence>
<feature type="compositionally biased region" description="Polar residues" evidence="1">
    <location>
        <begin position="598"/>
        <end position="635"/>
    </location>
</feature>
<dbReference type="EMBL" id="CM035409">
    <property type="protein sequence ID" value="KAH7438875.1"/>
    <property type="molecule type" value="Genomic_DNA"/>
</dbReference>
<gene>
    <name evidence="2" type="ORF">KP509_04G034500</name>
</gene>
<reference evidence="2" key="1">
    <citation type="submission" date="2021-08" db="EMBL/GenBank/DDBJ databases">
        <title>WGS assembly of Ceratopteris richardii.</title>
        <authorList>
            <person name="Marchant D.B."/>
            <person name="Chen G."/>
            <person name="Jenkins J."/>
            <person name="Shu S."/>
            <person name="Leebens-Mack J."/>
            <person name="Grimwood J."/>
            <person name="Schmutz J."/>
            <person name="Soltis P."/>
            <person name="Soltis D."/>
            <person name="Chen Z.-H."/>
        </authorList>
    </citation>
    <scope>NUCLEOTIDE SEQUENCE</scope>
    <source>
        <strain evidence="2">Whitten #5841</strain>
        <tissue evidence="2">Leaf</tissue>
    </source>
</reference>
<accession>A0A8T2UZB7</accession>